<dbReference type="Proteomes" id="UP000251993">
    <property type="component" value="Chromosome"/>
</dbReference>
<organism evidence="2 3">
    <name type="scientific">Runella rosea</name>
    <dbReference type="NCBI Taxonomy" id="2259595"/>
    <lineage>
        <taxon>Bacteria</taxon>
        <taxon>Pseudomonadati</taxon>
        <taxon>Bacteroidota</taxon>
        <taxon>Cytophagia</taxon>
        <taxon>Cytophagales</taxon>
        <taxon>Spirosomataceae</taxon>
        <taxon>Runella</taxon>
    </lineage>
</organism>
<dbReference type="RefSeq" id="WP_114066739.1">
    <property type="nucleotide sequence ID" value="NZ_CP030850.1"/>
</dbReference>
<feature type="domain" description="Protein kinase" evidence="1">
    <location>
        <begin position="35"/>
        <end position="328"/>
    </location>
</feature>
<dbReference type="GO" id="GO:0005524">
    <property type="term" value="F:ATP binding"/>
    <property type="evidence" value="ECO:0007669"/>
    <property type="project" value="InterPro"/>
</dbReference>
<dbReference type="Pfam" id="PF00069">
    <property type="entry name" value="Pkinase"/>
    <property type="match status" value="1"/>
</dbReference>
<dbReference type="KEGG" id="run:DR864_09510"/>
<evidence type="ECO:0000313" key="2">
    <source>
        <dbReference type="EMBL" id="AXE17954.1"/>
    </source>
</evidence>
<dbReference type="InterPro" id="IPR000719">
    <property type="entry name" value="Prot_kinase_dom"/>
</dbReference>
<dbReference type="SUPFAM" id="SSF56112">
    <property type="entry name" value="Protein kinase-like (PK-like)"/>
    <property type="match status" value="1"/>
</dbReference>
<dbReference type="Gene3D" id="1.10.510.10">
    <property type="entry name" value="Transferase(Phosphotransferase) domain 1"/>
    <property type="match status" value="1"/>
</dbReference>
<keyword evidence="3" id="KW-1185">Reference proteome</keyword>
<evidence type="ECO:0000259" key="1">
    <source>
        <dbReference type="PROSITE" id="PS50011"/>
    </source>
</evidence>
<protein>
    <recommendedName>
        <fullName evidence="1">Protein kinase domain-containing protein</fullName>
    </recommendedName>
</protein>
<accession>A0A344TH33</accession>
<dbReference type="InterPro" id="IPR011009">
    <property type="entry name" value="Kinase-like_dom_sf"/>
</dbReference>
<dbReference type="SMART" id="SM00220">
    <property type="entry name" value="S_TKc"/>
    <property type="match status" value="1"/>
</dbReference>
<evidence type="ECO:0000313" key="3">
    <source>
        <dbReference type="Proteomes" id="UP000251993"/>
    </source>
</evidence>
<reference evidence="2 3" key="1">
    <citation type="submission" date="2018-07" db="EMBL/GenBank/DDBJ databases">
        <title>Genome sequencing of Runella.</title>
        <authorList>
            <person name="Baek M.-G."/>
            <person name="Yi H."/>
        </authorList>
    </citation>
    <scope>NUCLEOTIDE SEQUENCE [LARGE SCALE GENOMIC DNA]</scope>
    <source>
        <strain evidence="2 3">HYN0085</strain>
    </source>
</reference>
<name>A0A344TH33_9BACT</name>
<dbReference type="EMBL" id="CP030850">
    <property type="protein sequence ID" value="AXE17954.1"/>
    <property type="molecule type" value="Genomic_DNA"/>
</dbReference>
<sequence>MFPSVSEYNQVIQSKGGTSLKTLSNLTFIPSRITPIKIYSYGSGAFAVVFKAKDELDNKYAIRCFTSAENDKIERYREVSSYLRKIDTTWQTEFELLEAEIKVGNRGYPIIKMDWVEGELLNDYIGHKLHDNKALTELQKQLVEVSKSLEKHKVGHGDLQCGNVIVSKNDGGESVVKLIDYDGMYVPPLSGKHSLERGLTEFQHPERSHLDYNEKIDRFSFWVIICAIEALKYDKSLWLEVMQGGFNTLQNTLFIGQDFIDFDNSALVQRLSRLNKPSLSFYLSKLRAFCDSLPENVEQITMFKSPNQEQGNNDFTEPIATQPKTDFIKILSNPSGATIFNSAFQKIGTTPCVLDKDEYTAKTLRLKYEDQYTTVFINKNQSEIWINFQQKNPPIIIKTQQPVPAPQDNEWVKVVIFVIAFTVIVLAIISLGKKQENIVYPPTTDSTLVANDISVAVDTTAILVDTTAILSDAPPNNFAELDTSAVDTAVSSGTLSNNTTAEEISMIFLLALNNADCERAWQVTYNPFWEKKGKAWFCSSQAFGGVNKVEITEVTEVSNDGLKAIVHAKYYASDTYNGAGYYDQYFDLTKLNNKWYIVKIINSN</sequence>
<gene>
    <name evidence="2" type="ORF">DR864_09510</name>
</gene>
<dbReference type="PROSITE" id="PS50011">
    <property type="entry name" value="PROTEIN_KINASE_DOM"/>
    <property type="match status" value="1"/>
</dbReference>
<dbReference type="AlphaFoldDB" id="A0A344TH33"/>
<dbReference type="GO" id="GO:0004672">
    <property type="term" value="F:protein kinase activity"/>
    <property type="evidence" value="ECO:0007669"/>
    <property type="project" value="InterPro"/>
</dbReference>
<dbReference type="OrthoDB" id="2485468at2"/>
<proteinExistence type="predicted"/>